<dbReference type="EMBL" id="CP095049">
    <property type="protein sequence ID" value="UOQ54845.1"/>
    <property type="molecule type" value="Genomic_DNA"/>
</dbReference>
<name>A0ABY4FEL4_9BACT</name>
<dbReference type="RefSeq" id="WP_244722438.1">
    <property type="nucleotide sequence ID" value="NZ_CP095049.1"/>
</dbReference>
<reference evidence="2 3" key="1">
    <citation type="submission" date="2022-04" db="EMBL/GenBank/DDBJ databases">
        <title>Hymenobacter sp. isolated from the air.</title>
        <authorList>
            <person name="Won M."/>
            <person name="Lee C.-M."/>
            <person name="Woen H.-Y."/>
            <person name="Kwon S.-W."/>
        </authorList>
    </citation>
    <scope>NUCLEOTIDE SEQUENCE [LARGE SCALE GENOMIC DNA]</scope>
    <source>
        <strain evidence="3">5116 S-27</strain>
    </source>
</reference>
<gene>
    <name evidence="2" type="ORF">MUN80_08815</name>
</gene>
<evidence type="ECO:0008006" key="4">
    <source>
        <dbReference type="Google" id="ProtNLM"/>
    </source>
</evidence>
<evidence type="ECO:0000256" key="1">
    <source>
        <dbReference type="SAM" id="MobiDB-lite"/>
    </source>
</evidence>
<sequence>MNVLLPFFLLWRRLTVLVFALALSLGLLGMRGAARAQSANDVRITVLVLPPYSTHLSDYVDQPNRLVVTLSNLTRSPVSLQLAGSLTGDNGVRVQTSAQARSPRPVQLLGLQTRTLDRDELGQLFDENQLTYSGVTAQQMVRGNGLPEGSYTLCVRALDYATRQPRSAENPLGCSRSFLLRSLEPPIIVRPTPDEVVKTQSPQNILFTWTRPAGAPVSTEYELRLVEMSDPKRNPNDAFLTGTTPALFERTVSPATTLLYGPADPALIPGRRYAFAVTARDPQGRAVFRNNGRSEVSTFVYGAATKYSDSNSGVVVTPPVKVPGLDKGPTKVAAPSVKNTGPAVNPAAYQPVFYTTIINTRIVGFFPDDPQQKTHLFANKPVKLVIDYEAIYADGSKYSNEAAARRMPDYHKVLATGTTDPSGNLQLAYITQVSYRTTADTTFAVNSAEVPTMFHGRLRRGVRILVNDKYYTSPDQIFRPPTGANVAFTLEQQRAGVRSVSLNVRLQPRQFDQFEVQENGQAKQDPLLNVAVYVLRKWKPTAFPPEGNAPDMASPLQGYVVVSKAVTDKLTTIDGVKYATATFNMLLPGLNPSTPYYLYADVRSEALGDNRTVAYTCKALPWSIGNEPSPDVTPGSYYGKKVEGAQRDLYSLQNPWIVGNAQWNLKSAVDVANLGLEPAAPRIVGNTYRGENASKVLPKASVMLMRLNPDWSSGVERFAISREKDGFFYLPKVYPDVNAAGKITGPNTRWVTLKKDGYAPLVTPTLNNGQPLAYGQQLDLGKMLLKPAGRVKGEIVGDVVPEFVNISGVETPGKGKKKGQTIQVTNAKGSVLTPPARVWVGEGLEQVLNKPKTESPGPRNFDVVAPTGKQMLHVEPYDPNYFTTDTLINVTDDKFDVGRVRLVHKLHRLRIIVYESDKKGPSAASVGGIQPIGQGASATSYASSNGSGTKGSGPVATTTTTVGTAGA</sequence>
<proteinExistence type="predicted"/>
<keyword evidence="3" id="KW-1185">Reference proteome</keyword>
<feature type="compositionally biased region" description="Low complexity" evidence="1">
    <location>
        <begin position="955"/>
        <end position="967"/>
    </location>
</feature>
<feature type="compositionally biased region" description="Polar residues" evidence="1">
    <location>
        <begin position="936"/>
        <end position="947"/>
    </location>
</feature>
<evidence type="ECO:0000313" key="2">
    <source>
        <dbReference type="EMBL" id="UOQ54845.1"/>
    </source>
</evidence>
<protein>
    <recommendedName>
        <fullName evidence="4">Fibronectin type III domain-containing protein</fullName>
    </recommendedName>
</protein>
<feature type="region of interest" description="Disordered" evidence="1">
    <location>
        <begin position="919"/>
        <end position="967"/>
    </location>
</feature>
<organism evidence="2 3">
    <name type="scientific">Hymenobacter cellulosivorans</name>
    <dbReference type="NCBI Taxonomy" id="2932249"/>
    <lineage>
        <taxon>Bacteria</taxon>
        <taxon>Pseudomonadati</taxon>
        <taxon>Bacteroidota</taxon>
        <taxon>Cytophagia</taxon>
        <taxon>Cytophagales</taxon>
        <taxon>Hymenobacteraceae</taxon>
        <taxon>Hymenobacter</taxon>
    </lineage>
</organism>
<accession>A0ABY4FEL4</accession>
<evidence type="ECO:0000313" key="3">
    <source>
        <dbReference type="Proteomes" id="UP000831785"/>
    </source>
</evidence>
<dbReference type="Proteomes" id="UP000831785">
    <property type="component" value="Chromosome"/>
</dbReference>